<proteinExistence type="inferred from homology"/>
<dbReference type="InterPro" id="IPR023753">
    <property type="entry name" value="FAD/NAD-binding_dom"/>
</dbReference>
<reference evidence="5 6" key="1">
    <citation type="submission" date="2019-11" db="EMBL/GenBank/DDBJ databases">
        <title>Pseudooceanicola pacifica sp. nov., isolated from deep-sea sediment of the Pacific Ocean.</title>
        <authorList>
            <person name="Lyu L."/>
        </authorList>
    </citation>
    <scope>NUCLEOTIDE SEQUENCE [LARGE SCALE GENOMIC DNA]</scope>
    <source>
        <strain evidence="5 6">216_PA32_1</strain>
    </source>
</reference>
<dbReference type="GO" id="GO:0004497">
    <property type="term" value="F:monooxygenase activity"/>
    <property type="evidence" value="ECO:0007669"/>
    <property type="project" value="UniProtKB-KW"/>
</dbReference>
<dbReference type="SUPFAM" id="SSF51905">
    <property type="entry name" value="FAD/NAD(P)-binding domain"/>
    <property type="match status" value="1"/>
</dbReference>
<comment type="caution">
    <text evidence="5">The sequence shown here is derived from an EMBL/GenBank/DDBJ whole genome shotgun (WGS) entry which is preliminary data.</text>
</comment>
<dbReference type="PANTHER" id="PTHR43872">
    <property type="entry name" value="MONOOXYGENASE, PUTATIVE (AFU_ORTHOLOGUE AFUA_8G02570)-RELATED"/>
    <property type="match status" value="1"/>
</dbReference>
<comment type="cofactor">
    <cofactor evidence="1">
        <name>FAD</name>
        <dbReference type="ChEBI" id="CHEBI:57692"/>
    </cofactor>
</comment>
<keyword evidence="3 5" id="KW-0503">Monooxygenase</keyword>
<evidence type="ECO:0000259" key="4">
    <source>
        <dbReference type="Pfam" id="PF07992"/>
    </source>
</evidence>
<dbReference type="Proteomes" id="UP000443843">
    <property type="component" value="Unassembled WGS sequence"/>
</dbReference>
<evidence type="ECO:0000256" key="3">
    <source>
        <dbReference type="ARBA" id="ARBA00023033"/>
    </source>
</evidence>
<dbReference type="RefSeq" id="WP_160382839.1">
    <property type="nucleotide sequence ID" value="NZ_WNXQ01000005.1"/>
</dbReference>
<dbReference type="Pfam" id="PF07992">
    <property type="entry name" value="Pyr_redox_2"/>
    <property type="match status" value="1"/>
</dbReference>
<evidence type="ECO:0000256" key="1">
    <source>
        <dbReference type="ARBA" id="ARBA00001974"/>
    </source>
</evidence>
<comment type="similarity">
    <text evidence="2">Belongs to the FAD-binding monooxygenase family.</text>
</comment>
<accession>A0A844W468</accession>
<gene>
    <name evidence="5" type="ORF">GLS40_11365</name>
</gene>
<dbReference type="PANTHER" id="PTHR43872:SF1">
    <property type="entry name" value="MONOOXYGENASE, PUTATIVE (AFU_ORTHOLOGUE AFUA_8G02570)-RELATED"/>
    <property type="match status" value="1"/>
</dbReference>
<protein>
    <submittedName>
        <fullName evidence="5">SidA/IucD/PvdA family monooxygenase</fullName>
    </submittedName>
</protein>
<dbReference type="InterPro" id="IPR051820">
    <property type="entry name" value="FAD-binding_MO"/>
</dbReference>
<name>A0A844W468_9RHOB</name>
<keyword evidence="6" id="KW-1185">Reference proteome</keyword>
<organism evidence="5 6">
    <name type="scientific">Pseudooceanicola pacificus</name>
    <dbReference type="NCBI Taxonomy" id="2676438"/>
    <lineage>
        <taxon>Bacteria</taxon>
        <taxon>Pseudomonadati</taxon>
        <taxon>Pseudomonadota</taxon>
        <taxon>Alphaproteobacteria</taxon>
        <taxon>Rhodobacterales</taxon>
        <taxon>Paracoccaceae</taxon>
        <taxon>Pseudooceanicola</taxon>
    </lineage>
</organism>
<feature type="domain" description="FAD/NAD(P)-binding" evidence="4">
    <location>
        <begin position="21"/>
        <end position="235"/>
    </location>
</feature>
<sequence>MNKMTGLSAAGSLETLTEPLDVLIVGAGISGIAAARYLRAERPGDSFAVLDDNESFGGTWLTHTYPGIRSDSDLHTFGYSFKPWIGPPIATAGEILAYMRETIEENDLAGTLHFGARISTAAWDSDRKLWTVTATDKATGREHEVSARFLWMCQGYYRHSKGYTPDWPGMADFAGEVIHPQNWPEDFDGAGKRMVVIGSGATAATLVPNVTDQVDHVTMLQRSPTYFRSEKNEIEIATKLRRLQVSEEWIHEIVRREIVLMGHDFTERCFSEPEQVKAELVSVARAYLGEAFDVDTHFTPDYLPWRQRIARIPDGDLYKALAGGKASIVTDEIERFEPDGIRLKSGDLLPADVVVTATGFDLCAFGDVAFSVDGQPVDFHDTVGYRSMMFTGVPNMVWVMGYFRSSWTLRAEIVAKFVIRLLDHMQETQKSRVEPQLRASQKDMPIHDWADEADFNPGYLLRGQHVLPRRGADPEWALNQDYWTEKDEFEAIDLSDEVFAYD</sequence>
<evidence type="ECO:0000256" key="2">
    <source>
        <dbReference type="ARBA" id="ARBA00010139"/>
    </source>
</evidence>
<keyword evidence="3 5" id="KW-0560">Oxidoreductase</keyword>
<dbReference type="Gene3D" id="3.50.50.60">
    <property type="entry name" value="FAD/NAD(P)-binding domain"/>
    <property type="match status" value="2"/>
</dbReference>
<dbReference type="AlphaFoldDB" id="A0A844W468"/>
<evidence type="ECO:0000313" key="6">
    <source>
        <dbReference type="Proteomes" id="UP000443843"/>
    </source>
</evidence>
<dbReference type="InterPro" id="IPR036188">
    <property type="entry name" value="FAD/NAD-bd_sf"/>
</dbReference>
<dbReference type="EMBL" id="WNXQ01000005">
    <property type="protein sequence ID" value="MWB78627.1"/>
    <property type="molecule type" value="Genomic_DNA"/>
</dbReference>
<evidence type="ECO:0000313" key="5">
    <source>
        <dbReference type="EMBL" id="MWB78627.1"/>
    </source>
</evidence>